<name>A0A090AII5_9GAMM</name>
<dbReference type="STRING" id="40754.THII_2887"/>
<dbReference type="OrthoDB" id="8809825at2"/>
<dbReference type="KEGG" id="tig:THII_2887"/>
<reference evidence="2 3" key="1">
    <citation type="journal article" date="2014" name="ISME J.">
        <title>Ecophysiology of Thioploca ingrica as revealed by the complete genome sequence supplemented with proteomic evidence.</title>
        <authorList>
            <person name="Kojima H."/>
            <person name="Ogura Y."/>
            <person name="Yamamoto N."/>
            <person name="Togashi T."/>
            <person name="Mori H."/>
            <person name="Watanabe T."/>
            <person name="Nemoto F."/>
            <person name="Kurokawa K."/>
            <person name="Hayashi T."/>
            <person name="Fukui M."/>
        </authorList>
    </citation>
    <scope>NUCLEOTIDE SEQUENCE [LARGE SCALE GENOMIC DNA]</scope>
</reference>
<organism evidence="2 3">
    <name type="scientific">Thioploca ingrica</name>
    <dbReference type="NCBI Taxonomy" id="40754"/>
    <lineage>
        <taxon>Bacteria</taxon>
        <taxon>Pseudomonadati</taxon>
        <taxon>Pseudomonadota</taxon>
        <taxon>Gammaproteobacteria</taxon>
        <taxon>Thiotrichales</taxon>
        <taxon>Thiotrichaceae</taxon>
        <taxon>Thioploca</taxon>
    </lineage>
</organism>
<evidence type="ECO:0000313" key="3">
    <source>
        <dbReference type="Proteomes" id="UP000031623"/>
    </source>
</evidence>
<dbReference type="EMBL" id="AP014633">
    <property type="protein sequence ID" value="BAP57184.1"/>
    <property type="molecule type" value="Genomic_DNA"/>
</dbReference>
<gene>
    <name evidence="2" type="ORF">THII_2887</name>
</gene>
<dbReference type="AlphaFoldDB" id="A0A090AII5"/>
<dbReference type="InterPro" id="IPR012312">
    <property type="entry name" value="Hemerythrin-like"/>
</dbReference>
<dbReference type="Pfam" id="PF01814">
    <property type="entry name" value="Hemerythrin"/>
    <property type="match status" value="1"/>
</dbReference>
<proteinExistence type="predicted"/>
<sequence>MIPLNELKQQHQEISELIQVLSILLHDPSVRHTNTVFKLFEQLFEKLNHHLELEGKTLYPKLLVHKNRAMQEVAVRFLSGSGSISKFFAKYVKNCHTWKTTAGEDDTFIRETEEVFEFLKKRIKAEEEDFFALIKDNNQ</sequence>
<dbReference type="Proteomes" id="UP000031623">
    <property type="component" value="Chromosome"/>
</dbReference>
<evidence type="ECO:0000313" key="2">
    <source>
        <dbReference type="EMBL" id="BAP57184.1"/>
    </source>
</evidence>
<dbReference type="HOGENOM" id="CLU_146775_0_0_6"/>
<feature type="domain" description="Hemerythrin-like" evidence="1">
    <location>
        <begin position="4"/>
        <end position="134"/>
    </location>
</feature>
<protein>
    <recommendedName>
        <fullName evidence="1">Hemerythrin-like domain-containing protein</fullName>
    </recommendedName>
</protein>
<accession>A0A090AII5</accession>
<keyword evidence="3" id="KW-1185">Reference proteome</keyword>
<evidence type="ECO:0000259" key="1">
    <source>
        <dbReference type="Pfam" id="PF01814"/>
    </source>
</evidence>